<evidence type="ECO:0000313" key="3">
    <source>
        <dbReference type="EMBL" id="CAE1258411.1"/>
    </source>
</evidence>
<evidence type="ECO:0000313" key="4">
    <source>
        <dbReference type="Proteomes" id="UP000597762"/>
    </source>
</evidence>
<keyword evidence="1" id="KW-0812">Transmembrane</keyword>
<feature type="transmembrane region" description="Helical" evidence="1">
    <location>
        <begin position="160"/>
        <end position="188"/>
    </location>
</feature>
<protein>
    <submittedName>
        <fullName evidence="3">Uncharacterized protein</fullName>
    </submittedName>
</protein>
<dbReference type="Proteomes" id="UP000597762">
    <property type="component" value="Unassembled WGS sequence"/>
</dbReference>
<keyword evidence="4" id="KW-1185">Reference proteome</keyword>
<name>A0A812CAC4_ACAPH</name>
<feature type="transmembrane region" description="Helical" evidence="1">
    <location>
        <begin position="98"/>
        <end position="120"/>
    </location>
</feature>
<feature type="signal peptide" evidence="2">
    <location>
        <begin position="1"/>
        <end position="23"/>
    </location>
</feature>
<dbReference type="EMBL" id="CAHIKZ030001273">
    <property type="protein sequence ID" value="CAE1258411.1"/>
    <property type="molecule type" value="Genomic_DNA"/>
</dbReference>
<reference evidence="3" key="1">
    <citation type="submission" date="2021-01" db="EMBL/GenBank/DDBJ databases">
        <authorList>
            <person name="Li R."/>
            <person name="Bekaert M."/>
        </authorList>
    </citation>
    <scope>NUCLEOTIDE SEQUENCE</scope>
    <source>
        <strain evidence="3">Farmed</strain>
    </source>
</reference>
<dbReference type="AlphaFoldDB" id="A0A812CAC4"/>
<sequence length="235" mass="25984">MAGLFFPLSFCLHGISVPGLCTSAFFNNLTAFRTPYHPTPSETIIDSAFEPTSSEISESQHQLNYPDSNLSYIPHFTATSPLSLAYFLSLSQSLSSRLIFLSLSLLFYHSRLLSLTYSLYQSINHALSFSLILSLLHSFSLTLSISLSRLFLSHSLTLSFFLLFFLSLSLSLFLFLSLSLSLSLSLFLCLSLTFSFSPNLSLSLSPSLSLSIAYSFSLTGPFCPLSKTNLSRNIN</sequence>
<keyword evidence="1" id="KW-0472">Membrane</keyword>
<feature type="transmembrane region" description="Helical" evidence="1">
    <location>
        <begin position="126"/>
        <end position="148"/>
    </location>
</feature>
<evidence type="ECO:0000256" key="1">
    <source>
        <dbReference type="SAM" id="Phobius"/>
    </source>
</evidence>
<organism evidence="3 4">
    <name type="scientific">Acanthosepion pharaonis</name>
    <name type="common">Pharaoh cuttlefish</name>
    <name type="synonym">Sepia pharaonis</name>
    <dbReference type="NCBI Taxonomy" id="158019"/>
    <lineage>
        <taxon>Eukaryota</taxon>
        <taxon>Metazoa</taxon>
        <taxon>Spiralia</taxon>
        <taxon>Lophotrochozoa</taxon>
        <taxon>Mollusca</taxon>
        <taxon>Cephalopoda</taxon>
        <taxon>Coleoidea</taxon>
        <taxon>Decapodiformes</taxon>
        <taxon>Sepiida</taxon>
        <taxon>Sepiina</taxon>
        <taxon>Sepiidae</taxon>
        <taxon>Acanthosepion</taxon>
    </lineage>
</organism>
<comment type="caution">
    <text evidence="3">The sequence shown here is derived from an EMBL/GenBank/DDBJ whole genome shotgun (WGS) entry which is preliminary data.</text>
</comment>
<keyword evidence="2" id="KW-0732">Signal</keyword>
<accession>A0A812CAC4</accession>
<evidence type="ECO:0000256" key="2">
    <source>
        <dbReference type="SAM" id="SignalP"/>
    </source>
</evidence>
<gene>
    <name evidence="3" type="ORF">SPHA_31225</name>
</gene>
<feature type="chain" id="PRO_5032764115" evidence="2">
    <location>
        <begin position="24"/>
        <end position="235"/>
    </location>
</feature>
<keyword evidence="1" id="KW-1133">Transmembrane helix</keyword>
<proteinExistence type="predicted"/>